<feature type="transmembrane region" description="Helical" evidence="2">
    <location>
        <begin position="118"/>
        <end position="137"/>
    </location>
</feature>
<accession>K5VX07</accession>
<protein>
    <submittedName>
        <fullName evidence="3">Uncharacterized protein</fullName>
    </submittedName>
</protein>
<dbReference type="EMBL" id="JH930477">
    <property type="protein sequence ID" value="EKM51305.1"/>
    <property type="molecule type" value="Genomic_DNA"/>
</dbReference>
<dbReference type="OrthoDB" id="2802074at2759"/>
<evidence type="ECO:0000256" key="2">
    <source>
        <dbReference type="SAM" id="Phobius"/>
    </source>
</evidence>
<dbReference type="Proteomes" id="UP000008370">
    <property type="component" value="Unassembled WGS sequence"/>
</dbReference>
<gene>
    <name evidence="3" type="ORF">PHACADRAFT_187841</name>
</gene>
<dbReference type="InParanoid" id="K5VX07"/>
<dbReference type="STRING" id="650164.K5VX07"/>
<dbReference type="AlphaFoldDB" id="K5VX07"/>
<reference evidence="3 4" key="1">
    <citation type="journal article" date="2012" name="BMC Genomics">
        <title>Comparative genomics of the white-rot fungi, Phanerochaete carnosa and P. chrysosporium, to elucidate the genetic basis of the distinct wood types they colonize.</title>
        <authorList>
            <person name="Suzuki H."/>
            <person name="MacDonald J."/>
            <person name="Syed K."/>
            <person name="Salamov A."/>
            <person name="Hori C."/>
            <person name="Aerts A."/>
            <person name="Henrissat B."/>
            <person name="Wiebenga A."/>
            <person name="vanKuyk P.A."/>
            <person name="Barry K."/>
            <person name="Lindquist E."/>
            <person name="LaButti K."/>
            <person name="Lapidus A."/>
            <person name="Lucas S."/>
            <person name="Coutinho P."/>
            <person name="Gong Y."/>
            <person name="Samejima M."/>
            <person name="Mahadevan R."/>
            <person name="Abou-Zaid M."/>
            <person name="de Vries R.P."/>
            <person name="Igarashi K."/>
            <person name="Yadav J.S."/>
            <person name="Grigoriev I.V."/>
            <person name="Master E.R."/>
        </authorList>
    </citation>
    <scope>NUCLEOTIDE SEQUENCE [LARGE SCALE GENOMIC DNA]</scope>
    <source>
        <strain evidence="3 4">HHB-10118-sp</strain>
    </source>
</reference>
<dbReference type="HOGENOM" id="CLU_839653_0_0_1"/>
<evidence type="ECO:0000256" key="1">
    <source>
        <dbReference type="SAM" id="MobiDB-lite"/>
    </source>
</evidence>
<keyword evidence="4" id="KW-1185">Reference proteome</keyword>
<name>K5VX07_PHACS</name>
<keyword evidence="2" id="KW-1133">Transmembrane helix</keyword>
<feature type="region of interest" description="Disordered" evidence="1">
    <location>
        <begin position="314"/>
        <end position="340"/>
    </location>
</feature>
<feature type="transmembrane region" description="Helical" evidence="2">
    <location>
        <begin position="275"/>
        <end position="297"/>
    </location>
</feature>
<keyword evidence="2" id="KW-0812">Transmembrane</keyword>
<dbReference type="GeneID" id="18910457"/>
<evidence type="ECO:0000313" key="3">
    <source>
        <dbReference type="EMBL" id="EKM51305.1"/>
    </source>
</evidence>
<feature type="transmembrane region" description="Helical" evidence="2">
    <location>
        <begin position="79"/>
        <end position="97"/>
    </location>
</feature>
<organism evidence="3 4">
    <name type="scientific">Phanerochaete carnosa (strain HHB-10118-sp)</name>
    <name type="common">White-rot fungus</name>
    <name type="synonym">Peniophora carnosa</name>
    <dbReference type="NCBI Taxonomy" id="650164"/>
    <lineage>
        <taxon>Eukaryota</taxon>
        <taxon>Fungi</taxon>
        <taxon>Dikarya</taxon>
        <taxon>Basidiomycota</taxon>
        <taxon>Agaricomycotina</taxon>
        <taxon>Agaricomycetes</taxon>
        <taxon>Polyporales</taxon>
        <taxon>Phanerochaetaceae</taxon>
        <taxon>Phanerochaete</taxon>
    </lineage>
</organism>
<feature type="transmembrane region" description="Helical" evidence="2">
    <location>
        <begin position="20"/>
        <end position="39"/>
    </location>
</feature>
<evidence type="ECO:0000313" key="4">
    <source>
        <dbReference type="Proteomes" id="UP000008370"/>
    </source>
</evidence>
<keyword evidence="2" id="KW-0472">Membrane</keyword>
<feature type="transmembrane region" description="Helical" evidence="2">
    <location>
        <begin position="171"/>
        <end position="191"/>
    </location>
</feature>
<feature type="transmembrane region" description="Helical" evidence="2">
    <location>
        <begin position="46"/>
        <end position="67"/>
    </location>
</feature>
<proteinExistence type="predicted"/>
<dbReference type="RefSeq" id="XP_007400451.1">
    <property type="nucleotide sequence ID" value="XM_007400389.1"/>
</dbReference>
<dbReference type="KEGG" id="pco:PHACADRAFT_187841"/>
<feature type="transmembrane region" description="Helical" evidence="2">
    <location>
        <begin position="237"/>
        <end position="255"/>
    </location>
</feature>
<sequence>MNNSTDCTDFFTQNTDITGIGTRLAFYLQVIIVVVQMRLQEEEGWNAFWTLASMSFGLMLAAVVSAAQHQLSFFNAYQVQNLVCLANCALVSVAHAQGRMLANDPFRKKKIREKMLSLFYWIQCILAGSLLVTLWAIGEKFGLESSCIPSMHFYVAYWRIYSSNPFHSAKAAAFATYVLLILVGMLANLLIRQWFRGRVREEEANGSTTIRDRWIQAQSAAHRTQPLSDRPDKVQSWVNYVAHFFIGANFFLPPIELSLRQNSQPASVNAQWTFGQILALVAVTPCLVSLIITIADFKAERAALRAKAREPYLRDDAERGVSDGDSAKKAGSEDPEGPRS</sequence>